<dbReference type="Proteomes" id="UP001152876">
    <property type="component" value="Unassembled WGS sequence"/>
</dbReference>
<evidence type="ECO:0000313" key="5">
    <source>
        <dbReference type="Proteomes" id="UP001152876"/>
    </source>
</evidence>
<protein>
    <submittedName>
        <fullName evidence="4">ATP-dependent endonuclease family protein</fullName>
    </submittedName>
</protein>
<proteinExistence type="predicted"/>
<dbReference type="Pfam" id="PF20469">
    <property type="entry name" value="OLD-like_TOPRIM"/>
    <property type="match status" value="1"/>
</dbReference>
<feature type="domain" description="ATPase AAA-type core" evidence="2">
    <location>
        <begin position="253"/>
        <end position="352"/>
    </location>
</feature>
<keyword evidence="4" id="KW-0540">Nuclease</keyword>
<dbReference type="GO" id="GO:0016887">
    <property type="term" value="F:ATP hydrolysis activity"/>
    <property type="evidence" value="ECO:0007669"/>
    <property type="project" value="InterPro"/>
</dbReference>
<name>A0A9X4NXK2_9BURK</name>
<comment type="caution">
    <text evidence="4">The sequence shown here is derived from an EMBL/GenBank/DDBJ whole genome shotgun (WGS) entry which is preliminary data.</text>
</comment>
<dbReference type="GO" id="GO:0005524">
    <property type="term" value="F:ATP binding"/>
    <property type="evidence" value="ECO:0007669"/>
    <property type="project" value="InterPro"/>
</dbReference>
<dbReference type="PANTHER" id="PTHR43581">
    <property type="entry name" value="ATP/GTP PHOSPHATASE"/>
    <property type="match status" value="1"/>
</dbReference>
<dbReference type="InterPro" id="IPR041685">
    <property type="entry name" value="AAA_GajA/Old/RecF-like"/>
</dbReference>
<sequence>MRITKLKVENFRGIKNGGLLIPSHAVMVGDNNIGKSSILEAIDLVLGPERLSRRPVIDEHDFYAGQYINNEGTPISINIEVVVSDLSEDQTRHFRDHIEWWDEEIQALLDGPPPEGTDKPSVKPALRVGFTGSYDAEEDDFIGSTRFMSPPKDDGSYDSFKTSDKRLCGFLYLRTLRTGSRALSLERGSLLDIILRLQKDKSFKIWEEILEQLRILPVADKPEFGISEILSSVQSAIRGFMPADSFSSPHMRVSDLTRDTLRKTLTVFMETGAKREDGTEYAAPFQHQGTGTINTLVLALLSLIADLRQNVIFAMEEPEIAIPPHTQKRIIDGVRKKSAQAIFTSHSPYVLEEFKPEQVLVLTRNNGILSAVPATYPPSVKPKGYKTEVRKRFCEALLSRRVLIAEGRTEYDAYPAAARRLHELHPEKFRSLEALGVAIIDAETDSQVALLGEHYKKLGKIVFAVFDQQSPEQRAAIQATIKYPYEAAEKGFENVLLNGTTEVAIRRYAASLIDDGEWPTHLISKTPTAAMPYPDLLASMRDFFKWAKGHGAAADFLLSCSQEEMPKFIVDTLIAIQTVIEPKNIEIGIEAMANIDPFSGSAT</sequence>
<organism evidence="4 5">
    <name type="scientific">Hydrogenophaga taeniospiralis CCUG 15921</name>
    <dbReference type="NCBI Taxonomy" id="1281780"/>
    <lineage>
        <taxon>Bacteria</taxon>
        <taxon>Pseudomonadati</taxon>
        <taxon>Pseudomonadota</taxon>
        <taxon>Betaproteobacteria</taxon>
        <taxon>Burkholderiales</taxon>
        <taxon>Comamonadaceae</taxon>
        <taxon>Hydrogenophaga</taxon>
    </lineage>
</organism>
<dbReference type="OrthoDB" id="3322489at2"/>
<keyword evidence="5" id="KW-1185">Reference proteome</keyword>
<dbReference type="GO" id="GO:0004519">
    <property type="term" value="F:endonuclease activity"/>
    <property type="evidence" value="ECO:0007669"/>
    <property type="project" value="UniProtKB-KW"/>
</dbReference>
<dbReference type="InterPro" id="IPR051396">
    <property type="entry name" value="Bact_Antivir_Def_Nuclease"/>
</dbReference>
<dbReference type="RefSeq" id="WP_084236341.1">
    <property type="nucleotide sequence ID" value="NZ_AOGK01000031.1"/>
</dbReference>
<dbReference type="AlphaFoldDB" id="A0A9X4NXK2"/>
<dbReference type="InterPro" id="IPR034139">
    <property type="entry name" value="TOPRIM_OLD"/>
</dbReference>
<gene>
    <name evidence="4" type="ORF">H010_22869</name>
</gene>
<dbReference type="PANTHER" id="PTHR43581:SF4">
    <property type="entry name" value="ATP_GTP PHOSPHATASE"/>
    <property type="match status" value="1"/>
</dbReference>
<evidence type="ECO:0000259" key="1">
    <source>
        <dbReference type="Pfam" id="PF13175"/>
    </source>
</evidence>
<dbReference type="Gene3D" id="3.40.50.300">
    <property type="entry name" value="P-loop containing nucleotide triphosphate hydrolases"/>
    <property type="match status" value="2"/>
</dbReference>
<evidence type="ECO:0000259" key="2">
    <source>
        <dbReference type="Pfam" id="PF13304"/>
    </source>
</evidence>
<evidence type="ECO:0000259" key="3">
    <source>
        <dbReference type="Pfam" id="PF20469"/>
    </source>
</evidence>
<evidence type="ECO:0000313" key="4">
    <source>
        <dbReference type="EMBL" id="MDG5978114.1"/>
    </source>
</evidence>
<dbReference type="SUPFAM" id="SSF52540">
    <property type="entry name" value="P-loop containing nucleoside triphosphate hydrolases"/>
    <property type="match status" value="1"/>
</dbReference>
<keyword evidence="4" id="KW-0255">Endonuclease</keyword>
<keyword evidence="4" id="KW-0378">Hydrolase</keyword>
<dbReference type="EMBL" id="AOGK01000031">
    <property type="protein sequence ID" value="MDG5978114.1"/>
    <property type="molecule type" value="Genomic_DNA"/>
</dbReference>
<dbReference type="Pfam" id="PF13304">
    <property type="entry name" value="AAA_21"/>
    <property type="match status" value="1"/>
</dbReference>
<dbReference type="InterPro" id="IPR003959">
    <property type="entry name" value="ATPase_AAA_core"/>
</dbReference>
<feature type="domain" description="OLD protein-like TOPRIM" evidence="3">
    <location>
        <begin position="397"/>
        <end position="467"/>
    </location>
</feature>
<accession>A0A9X4NXK2</accession>
<feature type="domain" description="Endonuclease GajA/Old nuclease/RecF-like AAA" evidence="1">
    <location>
        <begin position="1"/>
        <end position="81"/>
    </location>
</feature>
<dbReference type="Pfam" id="PF13175">
    <property type="entry name" value="AAA_15"/>
    <property type="match status" value="1"/>
</dbReference>
<reference evidence="4" key="1">
    <citation type="submission" date="2013-01" db="EMBL/GenBank/DDBJ databases">
        <title>Genome draft of Hydrogenophaga taeniospiralis 2K1.</title>
        <authorList>
            <person name="Gomila M."/>
            <person name="Lalucat J."/>
        </authorList>
    </citation>
    <scope>NUCLEOTIDE SEQUENCE</scope>
    <source>
        <strain evidence="4">CCUG 15921</strain>
    </source>
</reference>
<dbReference type="InterPro" id="IPR027417">
    <property type="entry name" value="P-loop_NTPase"/>
</dbReference>